<dbReference type="SMART" id="SM00646">
    <property type="entry name" value="Ami_3"/>
    <property type="match status" value="1"/>
</dbReference>
<evidence type="ECO:0000259" key="4">
    <source>
        <dbReference type="SMART" id="SM00646"/>
    </source>
</evidence>
<dbReference type="EC" id="3.5.1.28" evidence="2"/>
<sequence>MRSSLEIVQQKSSDMKMYLCSLLLFGCCFTLMAQKPVIIIDPGHGGPDSGAIGSNGILEKDVVLEIAKQCLQLNRRLFGDRLEIYLTRYTDTLVSLGTRTRLAKALGADVFVSIHCNQAPNDKAQGFEIFLFHDQIDQKSTVIAANLANQLQHRLGIHLRGIKHANFQVLRDTHGYCPSLLLETGFISNAAEANYTKKKESQSAIALALLQSLIKSFQYD</sequence>
<dbReference type="Gene3D" id="3.40.630.40">
    <property type="entry name" value="Zn-dependent exopeptidases"/>
    <property type="match status" value="1"/>
</dbReference>
<dbReference type="GO" id="GO:0009253">
    <property type="term" value="P:peptidoglycan catabolic process"/>
    <property type="evidence" value="ECO:0007669"/>
    <property type="project" value="InterPro"/>
</dbReference>
<evidence type="ECO:0000313" key="5">
    <source>
        <dbReference type="EMBL" id="RIV37524.1"/>
    </source>
</evidence>
<dbReference type="PANTHER" id="PTHR30404">
    <property type="entry name" value="N-ACETYLMURAMOYL-L-ALANINE AMIDASE"/>
    <property type="match status" value="1"/>
</dbReference>
<keyword evidence="3" id="KW-0378">Hydrolase</keyword>
<evidence type="ECO:0000313" key="6">
    <source>
        <dbReference type="Proteomes" id="UP000266067"/>
    </source>
</evidence>
<evidence type="ECO:0000256" key="2">
    <source>
        <dbReference type="ARBA" id="ARBA00011901"/>
    </source>
</evidence>
<comment type="catalytic activity">
    <reaction evidence="1">
        <text>Hydrolyzes the link between N-acetylmuramoyl residues and L-amino acid residues in certain cell-wall glycopeptides.</text>
        <dbReference type="EC" id="3.5.1.28"/>
    </reaction>
</comment>
<dbReference type="InterPro" id="IPR050695">
    <property type="entry name" value="N-acetylmuramoyl_amidase_3"/>
</dbReference>
<accession>A0A3A1NBB2</accession>
<protein>
    <recommendedName>
        <fullName evidence="2">N-acetylmuramoyl-L-alanine amidase</fullName>
        <ecNumber evidence="2">3.5.1.28</ecNumber>
    </recommendedName>
</protein>
<dbReference type="PROSITE" id="PS51257">
    <property type="entry name" value="PROKAR_LIPOPROTEIN"/>
    <property type="match status" value="1"/>
</dbReference>
<dbReference type="PANTHER" id="PTHR30404:SF0">
    <property type="entry name" value="N-ACETYLMURAMOYL-L-ALANINE AMIDASE AMIC"/>
    <property type="match status" value="1"/>
</dbReference>
<evidence type="ECO:0000256" key="3">
    <source>
        <dbReference type="ARBA" id="ARBA00022801"/>
    </source>
</evidence>
<comment type="caution">
    <text evidence="5">The sequence shown here is derived from an EMBL/GenBank/DDBJ whole genome shotgun (WGS) entry which is preliminary data.</text>
</comment>
<organism evidence="5 6">
    <name type="scientific">Flagellimonas lutimaris</name>
    <dbReference type="NCBI Taxonomy" id="475082"/>
    <lineage>
        <taxon>Bacteria</taxon>
        <taxon>Pseudomonadati</taxon>
        <taxon>Bacteroidota</taxon>
        <taxon>Flavobacteriia</taxon>
        <taxon>Flavobacteriales</taxon>
        <taxon>Flavobacteriaceae</taxon>
        <taxon>Flagellimonas</taxon>
    </lineage>
</organism>
<dbReference type="AlphaFoldDB" id="A0A3A1NBB2"/>
<dbReference type="EMBL" id="QXFH01000023">
    <property type="protein sequence ID" value="RIV37524.1"/>
    <property type="molecule type" value="Genomic_DNA"/>
</dbReference>
<proteinExistence type="predicted"/>
<keyword evidence="6" id="KW-1185">Reference proteome</keyword>
<reference evidence="5 6" key="1">
    <citation type="submission" date="2018-08" db="EMBL/GenBank/DDBJ databases">
        <title>Proposal of Muricauda 72 sp.nov. and Muricauda NH166 sp.nov., isolated from seawater.</title>
        <authorList>
            <person name="Cheng H."/>
            <person name="Wu Y.-H."/>
            <person name="Guo L.-L."/>
            <person name="Xu X.-W."/>
        </authorList>
    </citation>
    <scope>NUCLEOTIDE SEQUENCE [LARGE SCALE GENOMIC DNA]</scope>
    <source>
        <strain evidence="5 6">KCTC 22173</strain>
    </source>
</reference>
<name>A0A3A1NBB2_9FLAO</name>
<dbReference type="GO" id="GO:0030288">
    <property type="term" value="C:outer membrane-bounded periplasmic space"/>
    <property type="evidence" value="ECO:0007669"/>
    <property type="project" value="TreeGrafter"/>
</dbReference>
<dbReference type="SUPFAM" id="SSF53187">
    <property type="entry name" value="Zn-dependent exopeptidases"/>
    <property type="match status" value="1"/>
</dbReference>
<dbReference type="CDD" id="cd02696">
    <property type="entry name" value="MurNAc-LAA"/>
    <property type="match status" value="1"/>
</dbReference>
<dbReference type="InterPro" id="IPR002508">
    <property type="entry name" value="MurNAc-LAA_cat"/>
</dbReference>
<dbReference type="Pfam" id="PF01520">
    <property type="entry name" value="Amidase_3"/>
    <property type="match status" value="1"/>
</dbReference>
<gene>
    <name evidence="5" type="ORF">D2V08_01290</name>
</gene>
<dbReference type="OrthoDB" id="9806267at2"/>
<dbReference type="GO" id="GO:0008745">
    <property type="term" value="F:N-acetylmuramoyl-L-alanine amidase activity"/>
    <property type="evidence" value="ECO:0007669"/>
    <property type="project" value="UniProtKB-EC"/>
</dbReference>
<feature type="domain" description="MurNAc-LAA" evidence="4">
    <location>
        <begin position="100"/>
        <end position="214"/>
    </location>
</feature>
<dbReference type="Proteomes" id="UP000266067">
    <property type="component" value="Unassembled WGS sequence"/>
</dbReference>
<evidence type="ECO:0000256" key="1">
    <source>
        <dbReference type="ARBA" id="ARBA00001561"/>
    </source>
</evidence>